<evidence type="ECO:0000313" key="3">
    <source>
        <dbReference type="Proteomes" id="UP000823775"/>
    </source>
</evidence>
<proteinExistence type="predicted"/>
<name>A0ABS8SA82_DATST</name>
<dbReference type="EMBL" id="JACEIK010000364">
    <property type="protein sequence ID" value="MCD7455737.1"/>
    <property type="molecule type" value="Genomic_DNA"/>
</dbReference>
<protein>
    <submittedName>
        <fullName evidence="2">Uncharacterized protein</fullName>
    </submittedName>
</protein>
<evidence type="ECO:0000256" key="1">
    <source>
        <dbReference type="SAM" id="MobiDB-lite"/>
    </source>
</evidence>
<keyword evidence="3" id="KW-1185">Reference proteome</keyword>
<evidence type="ECO:0000313" key="2">
    <source>
        <dbReference type="EMBL" id="MCD7455737.1"/>
    </source>
</evidence>
<comment type="caution">
    <text evidence="2">The sequence shown here is derived from an EMBL/GenBank/DDBJ whole genome shotgun (WGS) entry which is preliminary data.</text>
</comment>
<organism evidence="2 3">
    <name type="scientific">Datura stramonium</name>
    <name type="common">Jimsonweed</name>
    <name type="synonym">Common thornapple</name>
    <dbReference type="NCBI Taxonomy" id="4076"/>
    <lineage>
        <taxon>Eukaryota</taxon>
        <taxon>Viridiplantae</taxon>
        <taxon>Streptophyta</taxon>
        <taxon>Embryophyta</taxon>
        <taxon>Tracheophyta</taxon>
        <taxon>Spermatophyta</taxon>
        <taxon>Magnoliopsida</taxon>
        <taxon>eudicotyledons</taxon>
        <taxon>Gunneridae</taxon>
        <taxon>Pentapetalae</taxon>
        <taxon>asterids</taxon>
        <taxon>lamiids</taxon>
        <taxon>Solanales</taxon>
        <taxon>Solanaceae</taxon>
        <taxon>Solanoideae</taxon>
        <taxon>Datureae</taxon>
        <taxon>Datura</taxon>
    </lineage>
</organism>
<sequence>MEIFHAGDGLWSIVVAGQRREKREEEGGGARRLGSDGVSMVFRRALLVVGRGRPTVGFPATVRNRGRSGVGFGCCYHAPPGRVGEVLNGWWWPRADAGGVRRPGERQNGEGDQGRSKSWAAVV</sequence>
<feature type="region of interest" description="Disordered" evidence="1">
    <location>
        <begin position="97"/>
        <end position="123"/>
    </location>
</feature>
<reference evidence="2 3" key="1">
    <citation type="journal article" date="2021" name="BMC Genomics">
        <title>Datura genome reveals duplications of psychoactive alkaloid biosynthetic genes and high mutation rate following tissue culture.</title>
        <authorList>
            <person name="Rajewski A."/>
            <person name="Carter-House D."/>
            <person name="Stajich J."/>
            <person name="Litt A."/>
        </authorList>
    </citation>
    <scope>NUCLEOTIDE SEQUENCE [LARGE SCALE GENOMIC DNA]</scope>
    <source>
        <strain evidence="2">AR-01</strain>
    </source>
</reference>
<gene>
    <name evidence="2" type="ORF">HAX54_029381</name>
</gene>
<feature type="compositionally biased region" description="Basic and acidic residues" evidence="1">
    <location>
        <begin position="102"/>
        <end position="115"/>
    </location>
</feature>
<accession>A0ABS8SA82</accession>
<dbReference type="Proteomes" id="UP000823775">
    <property type="component" value="Unassembled WGS sequence"/>
</dbReference>